<feature type="active site" description="Proton donor" evidence="3">
    <location>
        <position position="201"/>
    </location>
</feature>
<dbReference type="AlphaFoldDB" id="W7IT02"/>
<dbReference type="eggNOG" id="COG1834">
    <property type="taxonomic scope" value="Bacteria"/>
</dbReference>
<protein>
    <submittedName>
        <fullName evidence="4">NG,NG-dimethylarginine dimethylaminohydrolase 1</fullName>
        <ecNumber evidence="4">3.5.3.18</ecNumber>
    </submittedName>
</protein>
<evidence type="ECO:0000256" key="3">
    <source>
        <dbReference type="PIRSR" id="PIRSR633199-1"/>
    </source>
</evidence>
<keyword evidence="5" id="KW-1185">Reference proteome</keyword>
<reference evidence="4 5" key="1">
    <citation type="journal article" date="2014" name="Genome Announc.">
        <title>Draft Genome Sequence of the Antitrypanosomally Active Sponge-Associated Bacterium Actinokineospora sp. Strain EG49.</title>
        <authorList>
            <person name="Harjes J."/>
            <person name="Ryu T."/>
            <person name="Abdelmohsen U.R."/>
            <person name="Moitinho-Silva L."/>
            <person name="Horn H."/>
            <person name="Ravasi T."/>
            <person name="Hentschel U."/>
        </authorList>
    </citation>
    <scope>NUCLEOTIDE SEQUENCE [LARGE SCALE GENOMIC DNA]</scope>
    <source>
        <strain evidence="4 5">EG49</strain>
    </source>
</reference>
<organism evidence="4 5">
    <name type="scientific">Actinokineospora spheciospongiae</name>
    <dbReference type="NCBI Taxonomy" id="909613"/>
    <lineage>
        <taxon>Bacteria</taxon>
        <taxon>Bacillati</taxon>
        <taxon>Actinomycetota</taxon>
        <taxon>Actinomycetes</taxon>
        <taxon>Pseudonocardiales</taxon>
        <taxon>Pseudonocardiaceae</taxon>
        <taxon>Actinokineospora</taxon>
    </lineage>
</organism>
<dbReference type="Proteomes" id="UP000019277">
    <property type="component" value="Unassembled WGS sequence"/>
</dbReference>
<dbReference type="PANTHER" id="PTHR12737:SF9">
    <property type="entry name" value="DIMETHYLARGININASE"/>
    <property type="match status" value="1"/>
</dbReference>
<dbReference type="EMBL" id="AYXG01000043">
    <property type="protein sequence ID" value="EWC63498.1"/>
    <property type="molecule type" value="Genomic_DNA"/>
</dbReference>
<dbReference type="GO" id="GO:0045429">
    <property type="term" value="P:positive regulation of nitric oxide biosynthetic process"/>
    <property type="evidence" value="ECO:0007669"/>
    <property type="project" value="TreeGrafter"/>
</dbReference>
<dbReference type="InterPro" id="IPR033199">
    <property type="entry name" value="DDAH-like"/>
</dbReference>
<dbReference type="STRING" id="909613.UO65_1175"/>
<name>W7IT02_9PSEU</name>
<sequence length="308" mass="33316">MKEVNGVNRFRSMTPPASTATLVLPVPTAAVAHAERVPTTRRYLMCEPRHFTVEYSINPWMDPTRPVDTALAVAQWNALVATYESLGHRVERIDPVDGLPDMVFAANSGTVIGGRVLGARFRAPQRAAEADHYRRWFLDHGYRDVVMPTRVNEAEGDLTWTGEVLLAGTGFRTDPAAHAEAQEALGVPVVSLSLVDPAYYHLDVALVVLSEATRARPAHIAYYPGAFSPGTRSALRRLYPDAVLATEADAACLGLNAVSDGRNVVLAAEATHLAAELEAHGYTPHPVDISELRKSGGGPKCCTMELRG</sequence>
<evidence type="ECO:0000313" key="4">
    <source>
        <dbReference type="EMBL" id="EWC63498.1"/>
    </source>
</evidence>
<dbReference type="EC" id="3.5.3.18" evidence="4"/>
<proteinExistence type="inferred from homology"/>
<dbReference type="PANTHER" id="PTHR12737">
    <property type="entry name" value="DIMETHYLARGININE DIMETHYLAMINOHYDROLASE"/>
    <property type="match status" value="1"/>
</dbReference>
<gene>
    <name evidence="4" type="ORF">UO65_1175</name>
</gene>
<comment type="caution">
    <text evidence="4">The sequence shown here is derived from an EMBL/GenBank/DDBJ whole genome shotgun (WGS) entry which is preliminary data.</text>
</comment>
<evidence type="ECO:0000256" key="1">
    <source>
        <dbReference type="ARBA" id="ARBA00008532"/>
    </source>
</evidence>
<feature type="active site" description="Nucleophile" evidence="3">
    <location>
        <position position="301"/>
    </location>
</feature>
<dbReference type="GO" id="GO:0016403">
    <property type="term" value="F:dimethylargininase activity"/>
    <property type="evidence" value="ECO:0007669"/>
    <property type="project" value="UniProtKB-EC"/>
</dbReference>
<keyword evidence="2 4" id="KW-0378">Hydrolase</keyword>
<dbReference type="PATRIC" id="fig|909613.9.peg.1192"/>
<evidence type="ECO:0000313" key="5">
    <source>
        <dbReference type="Proteomes" id="UP000019277"/>
    </source>
</evidence>
<dbReference type="GO" id="GO:0000052">
    <property type="term" value="P:citrulline metabolic process"/>
    <property type="evidence" value="ECO:0007669"/>
    <property type="project" value="TreeGrafter"/>
</dbReference>
<accession>W7IT02</accession>
<accession>A0A8E3BHW8</accession>
<dbReference type="SUPFAM" id="SSF55909">
    <property type="entry name" value="Pentein"/>
    <property type="match status" value="1"/>
</dbReference>
<dbReference type="Gene3D" id="3.75.10.10">
    <property type="entry name" value="L-arginine/glycine Amidinotransferase, Chain A"/>
    <property type="match status" value="1"/>
</dbReference>
<comment type="similarity">
    <text evidence="1">Belongs to the DDAH family.</text>
</comment>
<dbReference type="NCBIfam" id="NF045659">
    <property type="entry name" value="DiMArgaseDdahMtb"/>
    <property type="match status" value="1"/>
</dbReference>
<dbReference type="GO" id="GO:0006525">
    <property type="term" value="P:arginine metabolic process"/>
    <property type="evidence" value="ECO:0007669"/>
    <property type="project" value="TreeGrafter"/>
</dbReference>
<dbReference type="GO" id="GO:0016597">
    <property type="term" value="F:amino acid binding"/>
    <property type="evidence" value="ECO:0007669"/>
    <property type="project" value="TreeGrafter"/>
</dbReference>
<evidence type="ECO:0000256" key="2">
    <source>
        <dbReference type="ARBA" id="ARBA00022801"/>
    </source>
</evidence>